<keyword evidence="1" id="KW-0812">Transmembrane</keyword>
<evidence type="ECO:0000256" key="1">
    <source>
        <dbReference type="SAM" id="Phobius"/>
    </source>
</evidence>
<feature type="transmembrane region" description="Helical" evidence="1">
    <location>
        <begin position="90"/>
        <end position="112"/>
    </location>
</feature>
<keyword evidence="1" id="KW-1133">Transmembrane helix</keyword>
<dbReference type="InterPro" id="IPR037185">
    <property type="entry name" value="EmrE-like"/>
</dbReference>
<dbReference type="EMBL" id="FZOB01000018">
    <property type="protein sequence ID" value="SNR92596.1"/>
    <property type="molecule type" value="Genomic_DNA"/>
</dbReference>
<dbReference type="PANTHER" id="PTHR22911">
    <property type="entry name" value="ACYL-MALONYL CONDENSING ENZYME-RELATED"/>
    <property type="match status" value="1"/>
</dbReference>
<dbReference type="Proteomes" id="UP000198405">
    <property type="component" value="Unassembled WGS sequence"/>
</dbReference>
<dbReference type="AlphaFoldDB" id="A0A239AAB2"/>
<reference evidence="4" key="1">
    <citation type="submission" date="2017-06" db="EMBL/GenBank/DDBJ databases">
        <authorList>
            <person name="Varghese N."/>
            <person name="Submissions S."/>
        </authorList>
    </citation>
    <scope>NUCLEOTIDE SEQUENCE [LARGE SCALE GENOMIC DNA]</scope>
    <source>
        <strain evidence="4">DSM 15668</strain>
    </source>
</reference>
<dbReference type="SUPFAM" id="SSF103481">
    <property type="entry name" value="Multidrug resistance efflux transporter EmrE"/>
    <property type="match status" value="1"/>
</dbReference>
<proteinExistence type="predicted"/>
<protein>
    <submittedName>
        <fullName evidence="3">Transporter family protein</fullName>
    </submittedName>
</protein>
<gene>
    <name evidence="3" type="ORF">SAMN06265340_1184</name>
</gene>
<feature type="transmembrane region" description="Helical" evidence="1">
    <location>
        <begin position="35"/>
        <end position="52"/>
    </location>
</feature>
<dbReference type="Pfam" id="PF00892">
    <property type="entry name" value="EamA"/>
    <property type="match status" value="1"/>
</dbReference>
<dbReference type="GO" id="GO:0016020">
    <property type="term" value="C:membrane"/>
    <property type="evidence" value="ECO:0007669"/>
    <property type="project" value="InterPro"/>
</dbReference>
<keyword evidence="4" id="KW-1185">Reference proteome</keyword>
<dbReference type="PANTHER" id="PTHR22911:SF137">
    <property type="entry name" value="SOLUTE CARRIER FAMILY 35 MEMBER G2-RELATED"/>
    <property type="match status" value="1"/>
</dbReference>
<dbReference type="InterPro" id="IPR000620">
    <property type="entry name" value="EamA_dom"/>
</dbReference>
<evidence type="ECO:0000313" key="3">
    <source>
        <dbReference type="EMBL" id="SNR92596.1"/>
    </source>
</evidence>
<feature type="domain" description="EamA" evidence="2">
    <location>
        <begin position="3"/>
        <end position="135"/>
    </location>
</feature>
<keyword evidence="1" id="KW-0472">Membrane</keyword>
<feature type="transmembrane region" description="Helical" evidence="1">
    <location>
        <begin position="64"/>
        <end position="84"/>
    </location>
</feature>
<accession>A0A239AAB2</accession>
<sequence>MDKWLFFSILALLFWGLWGFFPKVASNYISPESILVYQTLGCLSVVILLFFLPEFEMEFNFKGILFSFLGGVAGTLGSLFFLYAVKTGKLSVVITITALYPMITIFLAVLLLKENLSLKQVVGIIFALVSIVLIAGGE</sequence>
<organism evidence="3 4">
    <name type="scientific">Desulfurobacterium atlanticum</name>
    <dbReference type="NCBI Taxonomy" id="240169"/>
    <lineage>
        <taxon>Bacteria</taxon>
        <taxon>Pseudomonadati</taxon>
        <taxon>Aquificota</taxon>
        <taxon>Aquificia</taxon>
        <taxon>Desulfurobacteriales</taxon>
        <taxon>Desulfurobacteriaceae</taxon>
        <taxon>Desulfurobacterium</taxon>
    </lineage>
</organism>
<dbReference type="RefSeq" id="WP_180706473.1">
    <property type="nucleotide sequence ID" value="NZ_FZOB01000018.1"/>
</dbReference>
<feature type="transmembrane region" description="Helical" evidence="1">
    <location>
        <begin position="121"/>
        <end position="137"/>
    </location>
</feature>
<name>A0A239AAB2_9BACT</name>
<evidence type="ECO:0000259" key="2">
    <source>
        <dbReference type="Pfam" id="PF00892"/>
    </source>
</evidence>
<evidence type="ECO:0000313" key="4">
    <source>
        <dbReference type="Proteomes" id="UP000198405"/>
    </source>
</evidence>
<dbReference type="Gene3D" id="1.10.3730.20">
    <property type="match status" value="1"/>
</dbReference>